<organism evidence="2 3">
    <name type="scientific">Parvimonas parva</name>
    <dbReference type="NCBI Taxonomy" id="2769485"/>
    <lineage>
        <taxon>Bacteria</taxon>
        <taxon>Bacillati</taxon>
        <taxon>Bacillota</taxon>
        <taxon>Tissierellia</taxon>
        <taxon>Tissierellales</taxon>
        <taxon>Peptoniphilaceae</taxon>
        <taxon>Parvimonas</taxon>
    </lineage>
</organism>
<evidence type="ECO:0000313" key="2">
    <source>
        <dbReference type="EMBL" id="MBK1469149.1"/>
    </source>
</evidence>
<keyword evidence="3" id="KW-1185">Reference proteome</keyword>
<feature type="transmembrane region" description="Helical" evidence="1">
    <location>
        <begin position="204"/>
        <end position="223"/>
    </location>
</feature>
<name>A0ABS1CAM4_9FIRM</name>
<feature type="transmembrane region" description="Helical" evidence="1">
    <location>
        <begin position="69"/>
        <end position="88"/>
    </location>
</feature>
<feature type="transmembrane region" description="Helical" evidence="1">
    <location>
        <begin position="133"/>
        <end position="150"/>
    </location>
</feature>
<feature type="transmembrane region" description="Helical" evidence="1">
    <location>
        <begin position="7"/>
        <end position="24"/>
    </location>
</feature>
<dbReference type="Proteomes" id="UP000823123">
    <property type="component" value="Unassembled WGS sequence"/>
</dbReference>
<dbReference type="RefSeq" id="WP_201275981.1">
    <property type="nucleotide sequence ID" value="NZ_JACVDA010000026.1"/>
</dbReference>
<sequence>MKKIDKFFVKLFISCILLFLYGFLRDYKFSSHIIDTFFAQFLSLILFLNIILWGLKINKRILNENIKKYTLNISYLLLFWVFVRVFKFQYSNISVDTTRFLRYCYYIPMILIPLLFYFISLCIDKDENYVPKIVFPTAFSVILIFIVLTNNIHQLVFKFNSINDGDGQKVFFYFIIALWIVFITTYSLYIFLKKSYFKKNIRYNWLPFFVIFLCIIYNIIYSLNGSKNIFGVDFTVFMCFFCILLLETLVFVGEISSNDNYKIFFKDIKLPLTIVDNKANVKYRSDIAENFSKDIIKSIKNEKINLDENNLLYTFKILGGNVLWQKDISEINKLNDEIAESSNEIKNSLSLLEEKYRIKLHKLSLVHQSQIFTLISNSISYKISKIKKLLNDMEGKDYSVQENILKNINVIGTFVKRFTNMILINEIGEKLASGELKLSLLESSTNLEFFDIYCVINIEDENKFYGENALLFYEIFENIVEKHIFNIDNIFISSNCKKKFFIQIELKEESYLEINFDRVKEKYENIEFEINTETFGKLLSYSICEKGANSND</sequence>
<evidence type="ECO:0000256" key="1">
    <source>
        <dbReference type="SAM" id="Phobius"/>
    </source>
</evidence>
<evidence type="ECO:0008006" key="4">
    <source>
        <dbReference type="Google" id="ProtNLM"/>
    </source>
</evidence>
<dbReference type="EMBL" id="JACVDA010000026">
    <property type="protein sequence ID" value="MBK1469149.1"/>
    <property type="molecule type" value="Genomic_DNA"/>
</dbReference>
<comment type="caution">
    <text evidence="2">The sequence shown here is derived from an EMBL/GenBank/DDBJ whole genome shotgun (WGS) entry which is preliminary data.</text>
</comment>
<feature type="transmembrane region" description="Helical" evidence="1">
    <location>
        <begin position="36"/>
        <end position="57"/>
    </location>
</feature>
<evidence type="ECO:0000313" key="3">
    <source>
        <dbReference type="Proteomes" id="UP000823123"/>
    </source>
</evidence>
<proteinExistence type="predicted"/>
<feature type="transmembrane region" description="Helical" evidence="1">
    <location>
        <begin position="100"/>
        <end position="121"/>
    </location>
</feature>
<gene>
    <name evidence="2" type="ORF">IBJ83_07595</name>
</gene>
<feature type="transmembrane region" description="Helical" evidence="1">
    <location>
        <begin position="170"/>
        <end position="192"/>
    </location>
</feature>
<keyword evidence="1" id="KW-0812">Transmembrane</keyword>
<keyword evidence="1" id="KW-1133">Transmembrane helix</keyword>
<reference evidence="2 3" key="1">
    <citation type="submission" date="2020-09" db="EMBL/GenBank/DDBJ databases">
        <title>Parvimonas S3374 sp. nov.</title>
        <authorList>
            <person name="Buhl M."/>
        </authorList>
    </citation>
    <scope>NUCLEOTIDE SEQUENCE [LARGE SCALE GENOMIC DNA]</scope>
    <source>
        <strain evidence="2 3">S3374</strain>
    </source>
</reference>
<keyword evidence="1" id="KW-0472">Membrane</keyword>
<feature type="transmembrane region" description="Helical" evidence="1">
    <location>
        <begin position="229"/>
        <end position="252"/>
    </location>
</feature>
<protein>
    <recommendedName>
        <fullName evidence="4">Histidine kinase N-terminal 7TM region domain-containing protein</fullName>
    </recommendedName>
</protein>
<accession>A0ABS1CAM4</accession>